<sequence length="398" mass="44715">MSVKKVPFFELEARMKRFRDKMDKSNPEWRIAVIFSKINMYYFTGTMQDGMLLIPRDKEATLWVRRSYERALDESAFSNIKPMESFRDAAASVGKLPDTVYMETEVVPLALYQRFRKHFPFDFVKSADMQIAAVRAVKSSYEISLMEQSGKIHQQALEMRVPQMLKEGMSEAELAGELFSALIEEGHHGVSRFRMFDTEMLLGQIGFGESSIYPSYFNGPGGNYGMSPAVPLLGSRERKLKKGDLVFVDVGCGVEGYHTDKTMIYMFGKPLSQEAIDAHQRCIEIQNEMAAMLKPGEIPSQIYRTVMNKLDAGFLRNFMGYGNRSVKFLGHGIGLQIDEFPVIAEGFDEPLEEGMAIALEPKKGIENIGMVGVENTFLVTPDGGRCITGANPGLICVY</sequence>
<dbReference type="InterPro" id="IPR001714">
    <property type="entry name" value="Pept_M24_MAP"/>
</dbReference>
<comment type="caution">
    <text evidence="3">The sequence shown here is derived from an EMBL/GenBank/DDBJ whole genome shotgun (WGS) entry which is preliminary data.</text>
</comment>
<evidence type="ECO:0000313" key="4">
    <source>
        <dbReference type="Proteomes" id="UP000236151"/>
    </source>
</evidence>
<dbReference type="InterPro" id="IPR000587">
    <property type="entry name" value="Creatinase_N"/>
</dbReference>
<gene>
    <name evidence="3" type="ORF">CDQ84_09310</name>
</gene>
<dbReference type="InterPro" id="IPR050659">
    <property type="entry name" value="Peptidase_M24B"/>
</dbReference>
<feature type="domain" description="Creatinase N-terminal" evidence="2">
    <location>
        <begin position="14"/>
        <end position="137"/>
    </location>
</feature>
<proteinExistence type="predicted"/>
<dbReference type="GO" id="GO:0004177">
    <property type="term" value="F:aminopeptidase activity"/>
    <property type="evidence" value="ECO:0007669"/>
    <property type="project" value="UniProtKB-ARBA"/>
</dbReference>
<dbReference type="InterPro" id="IPR036005">
    <property type="entry name" value="Creatinase/aminopeptidase-like"/>
</dbReference>
<organism evidence="3 4">
    <name type="scientific">Clostridium thermosuccinogenes</name>
    <dbReference type="NCBI Taxonomy" id="84032"/>
    <lineage>
        <taxon>Bacteria</taxon>
        <taxon>Bacillati</taxon>
        <taxon>Bacillota</taxon>
        <taxon>Clostridia</taxon>
        <taxon>Eubacteriales</taxon>
        <taxon>Clostridiaceae</taxon>
        <taxon>Clostridium</taxon>
    </lineage>
</organism>
<dbReference type="EMBL" id="NIOJ01000021">
    <property type="protein sequence ID" value="PNT99094.1"/>
    <property type="molecule type" value="Genomic_DNA"/>
</dbReference>
<dbReference type="CDD" id="cd01066">
    <property type="entry name" value="APP_MetAP"/>
    <property type="match status" value="1"/>
</dbReference>
<dbReference type="Gene3D" id="3.90.230.10">
    <property type="entry name" value="Creatinase/methionine aminopeptidase superfamily"/>
    <property type="match status" value="1"/>
</dbReference>
<accession>A0A2K2FJX6</accession>
<dbReference type="GO" id="GO:0008235">
    <property type="term" value="F:metalloexopeptidase activity"/>
    <property type="evidence" value="ECO:0007669"/>
    <property type="project" value="UniProtKB-ARBA"/>
</dbReference>
<dbReference type="OrthoDB" id="9806388at2"/>
<dbReference type="KEGG" id="cthd:CDO33_18135"/>
<evidence type="ECO:0000313" key="3">
    <source>
        <dbReference type="EMBL" id="PNT99094.1"/>
    </source>
</evidence>
<dbReference type="Pfam" id="PF01321">
    <property type="entry name" value="Creatinase_N"/>
    <property type="match status" value="1"/>
</dbReference>
<dbReference type="Pfam" id="PF00557">
    <property type="entry name" value="Peptidase_M24"/>
    <property type="match status" value="1"/>
</dbReference>
<dbReference type="SUPFAM" id="SSF53092">
    <property type="entry name" value="Creatinase/prolidase N-terminal domain"/>
    <property type="match status" value="1"/>
</dbReference>
<dbReference type="PRINTS" id="PR00599">
    <property type="entry name" value="MAPEPTIDASE"/>
</dbReference>
<dbReference type="Proteomes" id="UP000236151">
    <property type="component" value="Unassembled WGS sequence"/>
</dbReference>
<dbReference type="PANTHER" id="PTHR46112">
    <property type="entry name" value="AMINOPEPTIDASE"/>
    <property type="match status" value="1"/>
</dbReference>
<evidence type="ECO:0000259" key="2">
    <source>
        <dbReference type="Pfam" id="PF01321"/>
    </source>
</evidence>
<protein>
    <submittedName>
        <fullName evidence="3">Peptidase M24</fullName>
    </submittedName>
</protein>
<dbReference type="Gene3D" id="3.40.350.10">
    <property type="entry name" value="Creatinase/prolidase N-terminal domain"/>
    <property type="match status" value="1"/>
</dbReference>
<name>A0A2K2FJX6_9CLOT</name>
<dbReference type="InterPro" id="IPR029149">
    <property type="entry name" value="Creatin/AminoP/Spt16_N"/>
</dbReference>
<dbReference type="InterPro" id="IPR000994">
    <property type="entry name" value="Pept_M24"/>
</dbReference>
<dbReference type="AlphaFoldDB" id="A0A2K2FJX6"/>
<keyword evidence="4" id="KW-1185">Reference proteome</keyword>
<evidence type="ECO:0000259" key="1">
    <source>
        <dbReference type="Pfam" id="PF00557"/>
    </source>
</evidence>
<feature type="domain" description="Peptidase M24" evidence="1">
    <location>
        <begin position="145"/>
        <end position="380"/>
    </location>
</feature>
<dbReference type="SUPFAM" id="SSF55920">
    <property type="entry name" value="Creatinase/aminopeptidase"/>
    <property type="match status" value="1"/>
</dbReference>
<reference evidence="3 4" key="1">
    <citation type="submission" date="2017-06" db="EMBL/GenBank/DDBJ databases">
        <title>Investigating the central metabolism of Clostridium thermosuccinogenes.</title>
        <authorList>
            <person name="Koendjbiharie J.G."/>
            <person name="van Kranenburg R."/>
        </authorList>
    </citation>
    <scope>NUCLEOTIDE SEQUENCE [LARGE SCALE GENOMIC DNA]</scope>
    <source>
        <strain evidence="3 4">DSM 5806</strain>
    </source>
</reference>
<dbReference type="PANTHER" id="PTHR46112:SF2">
    <property type="entry name" value="XAA-PRO AMINOPEPTIDASE P-RELATED"/>
    <property type="match status" value="1"/>
</dbReference>